<sequence>MGKKHGQRRHERRATLNHVVTMSALALALGYTGLQPQQAAAQEWTGAGFGDWFDGANWNTGSVPTIADSVTVDAGAASGPMISGAVFGPNAQSDTLTIGADNIGRLELRSGLRNLVTVDRAVIGLNAGSEGLVRVDGYEAFWRTLDLVLGSEGTGLLEILDGGSVEVTRDLTLGQLDLAGRGHGTLRIAGRDLLADIASELTVDRTLDVGLSGTGRIEILDGGVLRSNGAYLGWGATGDGHVLVDAGEGNPGSVWNNSGELEIGGSGTGELEIGRGAMVNNGNVRIAARAGSGGTVVLTALDETIAPAITWIVNGNLTVGDEGQGTLLAGRGRILGVDGSMRIGESAGSQGEVRLSGAGTALLTSDSEMVVGVEGVGELWINQGARLNVGDGSGRLILAELPGSTGLLVIGALASTPPGVLEVGSVEFGDGDSTLRLVHGDSNYQLDATLSGSGLIQVLAGTTRYTGDGSLFNGAVQIETGRLVVNSTLNSAVTVGNLGTLAGNGTVGALNVNGGGTVAPGNSIGTINVAGDVIFAPGSVYAVEINAAGDSDRIHVTGTATLNGGTVQVIPFPDFAVGTAYTILIADGGLLGAGFDGATLEAGSLFVTPQLSYDANNVFLVITQITDFDELALTRNQRAAARGIQSVGAGPVFGAITLLADPAQARHAFDAISGEVHASLATALLEDSRFPREATLRRLADSDSADGRGAWVQVLGSEGKWRGDGNAARLSRDVNGVVLGFDGELGESGVRAGLVGGYTDASYLTRARDSRADSENWHLGAYAGAELANGIALRGGVVHGWHRLDVTRHVAFGEFDSRTLADYDVRSLQTFGEVSWALDAGGVRLEPLLGLAHVRVTGGRYAESGDAAALKGKQRSSDARFVTAAVRAASPWNDRVHLNAMLGARHMIGKTPKATHRFAGGADFVVAGTPIARNVALLDLGIHARVTPAADLGVFYSSQLGSGHRDHALRAALSMRF</sequence>
<evidence type="ECO:0000259" key="1">
    <source>
        <dbReference type="PROSITE" id="PS51208"/>
    </source>
</evidence>
<dbReference type="InterPro" id="IPR030895">
    <property type="entry name" value="T5SS_PEPC_rpt"/>
</dbReference>
<dbReference type="AlphaFoldDB" id="A0A972J9N0"/>
<dbReference type="PROSITE" id="PS51208">
    <property type="entry name" value="AUTOTRANSPORTER"/>
    <property type="match status" value="1"/>
</dbReference>
<dbReference type="EMBL" id="WTVM01000192">
    <property type="protein sequence ID" value="NMG05034.1"/>
    <property type="molecule type" value="Genomic_DNA"/>
</dbReference>
<keyword evidence="3" id="KW-1185">Reference proteome</keyword>
<organism evidence="2 3">
    <name type="scientific">Azoarcus taiwanensis</name>
    <dbReference type="NCBI Taxonomy" id="666964"/>
    <lineage>
        <taxon>Bacteria</taxon>
        <taxon>Pseudomonadati</taxon>
        <taxon>Pseudomonadota</taxon>
        <taxon>Betaproteobacteria</taxon>
        <taxon>Rhodocyclales</taxon>
        <taxon>Zoogloeaceae</taxon>
        <taxon>Azoarcus</taxon>
    </lineage>
</organism>
<reference evidence="2" key="1">
    <citation type="submission" date="2019-12" db="EMBL/GenBank/DDBJ databases">
        <title>Comparative genomics gives insights into the taxonomy of the Azoarcus-Aromatoleum group and reveals separate origins of nif in the plant-associated Azoarcus and non-plant-associated Aromatoleum sub-groups.</title>
        <authorList>
            <person name="Lafos M."/>
            <person name="Maluk M."/>
            <person name="Batista M."/>
            <person name="Junghare M."/>
            <person name="Carmona M."/>
            <person name="Faoro H."/>
            <person name="Cruz L.M."/>
            <person name="Battistoni F."/>
            <person name="De Souza E."/>
            <person name="Pedrosa F."/>
            <person name="Chen W.-M."/>
            <person name="Poole P.S."/>
            <person name="Dixon R.A."/>
            <person name="James E.K."/>
        </authorList>
    </citation>
    <scope>NUCLEOTIDE SEQUENCE</scope>
    <source>
        <strain evidence="2">NSC3</strain>
    </source>
</reference>
<evidence type="ECO:0000313" key="2">
    <source>
        <dbReference type="EMBL" id="NMG05034.1"/>
    </source>
</evidence>
<dbReference type="NCBIfam" id="TIGR01414">
    <property type="entry name" value="autotrans_barl"/>
    <property type="match status" value="1"/>
</dbReference>
<dbReference type="Pfam" id="PF03797">
    <property type="entry name" value="Autotransporter"/>
    <property type="match status" value="1"/>
</dbReference>
<dbReference type="SUPFAM" id="SSF103515">
    <property type="entry name" value="Autotransporter"/>
    <property type="match status" value="1"/>
</dbReference>
<dbReference type="SUPFAM" id="SSF51126">
    <property type="entry name" value="Pectin lyase-like"/>
    <property type="match status" value="1"/>
</dbReference>
<name>A0A972J9N0_9RHOO</name>
<evidence type="ECO:0000313" key="3">
    <source>
        <dbReference type="Proteomes" id="UP000599523"/>
    </source>
</evidence>
<accession>A0A972J9N0</accession>
<protein>
    <submittedName>
        <fullName evidence="2">Autotransporter domain-containing protein</fullName>
    </submittedName>
</protein>
<proteinExistence type="predicted"/>
<dbReference type="InterPro" id="IPR005546">
    <property type="entry name" value="Autotransporte_beta"/>
</dbReference>
<dbReference type="InterPro" id="IPR036709">
    <property type="entry name" value="Autotransporte_beta_dom_sf"/>
</dbReference>
<dbReference type="NCBIfam" id="TIGR04393">
    <property type="entry name" value="rpt_T5SS_PEPC"/>
    <property type="match status" value="3"/>
</dbReference>
<dbReference type="InterPro" id="IPR006315">
    <property type="entry name" value="OM_autotransptr_brl_dom"/>
</dbReference>
<dbReference type="Gene3D" id="2.40.128.130">
    <property type="entry name" value="Autotransporter beta-domain"/>
    <property type="match status" value="1"/>
</dbReference>
<dbReference type="Proteomes" id="UP000599523">
    <property type="component" value="Unassembled WGS sequence"/>
</dbReference>
<dbReference type="InterPro" id="IPR011050">
    <property type="entry name" value="Pectin_lyase_fold/virulence"/>
</dbReference>
<dbReference type="RefSeq" id="WP_168989651.1">
    <property type="nucleotide sequence ID" value="NZ_CAWPHM010000102.1"/>
</dbReference>
<dbReference type="SMART" id="SM00869">
    <property type="entry name" value="Autotransporter"/>
    <property type="match status" value="1"/>
</dbReference>
<dbReference type="GO" id="GO:0019867">
    <property type="term" value="C:outer membrane"/>
    <property type="evidence" value="ECO:0007669"/>
    <property type="project" value="InterPro"/>
</dbReference>
<comment type="caution">
    <text evidence="2">The sequence shown here is derived from an EMBL/GenBank/DDBJ whole genome shotgun (WGS) entry which is preliminary data.</text>
</comment>
<feature type="domain" description="Autotransporter" evidence="1">
    <location>
        <begin position="703"/>
        <end position="977"/>
    </location>
</feature>
<gene>
    <name evidence="2" type="ORF">GPA21_18980</name>
</gene>